<keyword evidence="1" id="KW-0175">Coiled coil</keyword>
<dbReference type="Proteomes" id="UP000053825">
    <property type="component" value="Unassembled WGS sequence"/>
</dbReference>
<dbReference type="AlphaFoldDB" id="A0A0L7QPB2"/>
<sequence length="132" mass="14982">MFKELYDNMKDDLEEVLSEGSLNQGLEKIAKLSDADSSMIGDAWRPPGNVSLHLRSLDAQVIKEESDLLEKQVNAIEEENTTLMKEIANRRTKINVINDSISWCLNRSPIAIDLLEKRLEGLQKCLILLDNK</sequence>
<dbReference type="EMBL" id="KQ414832">
    <property type="protein sequence ID" value="KOC60389.1"/>
    <property type="molecule type" value="Genomic_DNA"/>
</dbReference>
<evidence type="ECO:0008006" key="4">
    <source>
        <dbReference type="Google" id="ProtNLM"/>
    </source>
</evidence>
<proteinExistence type="predicted"/>
<feature type="coiled-coil region" evidence="1">
    <location>
        <begin position="59"/>
        <end position="86"/>
    </location>
</feature>
<organism evidence="2 3">
    <name type="scientific">Habropoda laboriosa</name>
    <dbReference type="NCBI Taxonomy" id="597456"/>
    <lineage>
        <taxon>Eukaryota</taxon>
        <taxon>Metazoa</taxon>
        <taxon>Ecdysozoa</taxon>
        <taxon>Arthropoda</taxon>
        <taxon>Hexapoda</taxon>
        <taxon>Insecta</taxon>
        <taxon>Pterygota</taxon>
        <taxon>Neoptera</taxon>
        <taxon>Endopterygota</taxon>
        <taxon>Hymenoptera</taxon>
        <taxon>Apocrita</taxon>
        <taxon>Aculeata</taxon>
        <taxon>Apoidea</taxon>
        <taxon>Anthophila</taxon>
        <taxon>Apidae</taxon>
        <taxon>Habropoda</taxon>
    </lineage>
</organism>
<dbReference type="OrthoDB" id="18453at2759"/>
<gene>
    <name evidence="2" type="ORF">WH47_08728</name>
</gene>
<keyword evidence="3" id="KW-1185">Reference proteome</keyword>
<accession>A0A0L7QPB2</accession>
<name>A0A0L7QPB2_9HYME</name>
<evidence type="ECO:0000256" key="1">
    <source>
        <dbReference type="SAM" id="Coils"/>
    </source>
</evidence>
<evidence type="ECO:0000313" key="3">
    <source>
        <dbReference type="Proteomes" id="UP000053825"/>
    </source>
</evidence>
<protein>
    <recommendedName>
        <fullName evidence="4">Polyamine-modulated factor 1</fullName>
    </recommendedName>
</protein>
<evidence type="ECO:0000313" key="2">
    <source>
        <dbReference type="EMBL" id="KOC60389.1"/>
    </source>
</evidence>
<reference evidence="2 3" key="1">
    <citation type="submission" date="2015-07" db="EMBL/GenBank/DDBJ databases">
        <title>The genome of Habropoda laboriosa.</title>
        <authorList>
            <person name="Pan H."/>
            <person name="Kapheim K."/>
        </authorList>
    </citation>
    <scope>NUCLEOTIDE SEQUENCE [LARGE SCALE GENOMIC DNA]</scope>
    <source>
        <strain evidence="2">0110345459</strain>
    </source>
</reference>